<accession>A0A1V3A1C6</accession>
<organism evidence="1 2">
    <name type="scientific">Thioalkalivibrio halophilus</name>
    <dbReference type="NCBI Taxonomy" id="252474"/>
    <lineage>
        <taxon>Bacteria</taxon>
        <taxon>Pseudomonadati</taxon>
        <taxon>Pseudomonadota</taxon>
        <taxon>Gammaproteobacteria</taxon>
        <taxon>Chromatiales</taxon>
        <taxon>Ectothiorhodospiraceae</taxon>
        <taxon>Thioalkalivibrio</taxon>
    </lineage>
</organism>
<dbReference type="EMBL" id="MUZR01000006">
    <property type="protein sequence ID" value="OOC11177.1"/>
    <property type="molecule type" value="Genomic_DNA"/>
</dbReference>
<dbReference type="Proteomes" id="UP000189177">
    <property type="component" value="Unassembled WGS sequence"/>
</dbReference>
<evidence type="ECO:0000313" key="2">
    <source>
        <dbReference type="Proteomes" id="UP000189177"/>
    </source>
</evidence>
<dbReference type="RefSeq" id="WP_077243617.1">
    <property type="nucleotide sequence ID" value="NZ_MUZR01000006.1"/>
</dbReference>
<dbReference type="NCBIfam" id="TIGR02807">
    <property type="entry name" value="cas6_cmx6"/>
    <property type="match status" value="1"/>
</dbReference>
<dbReference type="InterPro" id="IPR014174">
    <property type="entry name" value="CRISPR-assoc_prot_Cas6/Cmx6"/>
</dbReference>
<gene>
    <name evidence="1" type="ORF">B1A74_01955</name>
</gene>
<proteinExistence type="predicted"/>
<evidence type="ECO:0000313" key="1">
    <source>
        <dbReference type="EMBL" id="OOC11177.1"/>
    </source>
</evidence>
<dbReference type="Pfam" id="PF09559">
    <property type="entry name" value="Cas6"/>
    <property type="match status" value="1"/>
</dbReference>
<protein>
    <submittedName>
        <fullName evidence="1">Type I-MYXAN CRISPR-associated protein Cas6/Cmx6</fullName>
    </submittedName>
</protein>
<comment type="caution">
    <text evidence="1">The sequence shown here is derived from an EMBL/GenBank/DDBJ whole genome shotgun (WGS) entry which is preliminary data.</text>
</comment>
<dbReference type="AlphaFoldDB" id="A0A1V3A1C6"/>
<name>A0A1V3A1C6_9GAMM</name>
<dbReference type="OrthoDB" id="9779370at2"/>
<reference evidence="1 2" key="1">
    <citation type="submission" date="2017-02" db="EMBL/GenBank/DDBJ databases">
        <title>Genomic diversity within the haloalkaliphilic genus Thioalkalivibrio.</title>
        <authorList>
            <person name="Ahn A.-C."/>
            <person name="Meier-Kolthoff J."/>
            <person name="Overmars L."/>
            <person name="Richter M."/>
            <person name="Woyke T."/>
            <person name="Sorokin D.Y."/>
            <person name="Muyzer G."/>
        </authorList>
    </citation>
    <scope>NUCLEOTIDE SEQUENCE [LARGE SCALE GENOMIC DNA]</scope>
    <source>
        <strain evidence="1 2">HL17</strain>
    </source>
</reference>
<keyword evidence="2" id="KW-1185">Reference proteome</keyword>
<dbReference type="STRING" id="252474.B1A74_01955"/>
<sequence length="225" mass="24818">MFWDDTPATTPEQAEDTVDLAFRVHCPALPLDHAHALSQQICALLPWLQDEPRAGIHLIHGAESGNGWQRPEATIPLSRRTRLRLRLPRTRVEQAREIRGTRLDLGSAPLKIGEFTIVPLRAQPALMARHVIARPDQDEDAFLAEVAASLSAMGVPISKLLCGRSHQLQTPYGALFTRRLLVADLDPLASLRLQREGLGPERLMGCGLFDGHKDVAPVHSSPAMH</sequence>